<gene>
    <name evidence="1" type="ORF">METZ01_LOCUS370016</name>
</gene>
<protein>
    <submittedName>
        <fullName evidence="1">Uncharacterized protein</fullName>
    </submittedName>
</protein>
<dbReference type="AlphaFoldDB" id="A0A382T5T1"/>
<organism evidence="1">
    <name type="scientific">marine metagenome</name>
    <dbReference type="NCBI Taxonomy" id="408172"/>
    <lineage>
        <taxon>unclassified sequences</taxon>
        <taxon>metagenomes</taxon>
        <taxon>ecological metagenomes</taxon>
    </lineage>
</organism>
<sequence>NDLGDIIKNEVTVSFGRGEDNKAAEYASLAQGQGYEPAQKLKVEPMTLKALLRERTEAGQEMPSELFNTFVGNQTKIRSK</sequence>
<dbReference type="InterPro" id="IPR055731">
    <property type="entry name" value="Pam3_gp33-like"/>
</dbReference>
<accession>A0A382T5T1</accession>
<dbReference type="Pfam" id="PF23984">
    <property type="entry name" value="DUF7307"/>
    <property type="match status" value="1"/>
</dbReference>
<name>A0A382T5T1_9ZZZZ</name>
<reference evidence="1" key="1">
    <citation type="submission" date="2018-05" db="EMBL/GenBank/DDBJ databases">
        <authorList>
            <person name="Lanie J.A."/>
            <person name="Ng W.-L."/>
            <person name="Kazmierczak K.M."/>
            <person name="Andrzejewski T.M."/>
            <person name="Davidsen T.M."/>
            <person name="Wayne K.J."/>
            <person name="Tettelin H."/>
            <person name="Glass J.I."/>
            <person name="Rusch D."/>
            <person name="Podicherti R."/>
            <person name="Tsui H.-C.T."/>
            <person name="Winkler M.E."/>
        </authorList>
    </citation>
    <scope>NUCLEOTIDE SEQUENCE</scope>
</reference>
<proteinExistence type="predicted"/>
<evidence type="ECO:0000313" key="1">
    <source>
        <dbReference type="EMBL" id="SVD17162.1"/>
    </source>
</evidence>
<feature type="non-terminal residue" evidence="1">
    <location>
        <position position="1"/>
    </location>
</feature>
<dbReference type="EMBL" id="UINC01133935">
    <property type="protein sequence ID" value="SVD17162.1"/>
    <property type="molecule type" value="Genomic_DNA"/>
</dbReference>